<evidence type="ECO:0000313" key="1">
    <source>
        <dbReference type="EMBL" id="KXT63255.1"/>
    </source>
</evidence>
<comment type="caution">
    <text evidence="1">The sequence shown here is derived from an EMBL/GenBank/DDBJ whole genome shotgun (WGS) entry which is preliminary data.</text>
</comment>
<evidence type="ECO:0000313" key="2">
    <source>
        <dbReference type="Proteomes" id="UP000070198"/>
    </source>
</evidence>
<protein>
    <submittedName>
        <fullName evidence="1">Uncharacterized protein</fullName>
    </submittedName>
</protein>
<reference evidence="1 2" key="1">
    <citation type="submission" date="2016-01" db="EMBL/GenBank/DDBJ databases">
        <title>Highly variable Streptococcus oralis are common among viridans streptococci isolated from primates.</title>
        <authorList>
            <person name="Denapaite D."/>
            <person name="Rieger M."/>
            <person name="Koendgen S."/>
            <person name="Brueckner R."/>
            <person name="Ochigava I."/>
            <person name="Kappeler P."/>
            <person name="Maetz-Rensing K."/>
            <person name="Leendertz F."/>
            <person name="Hakenbeck R."/>
        </authorList>
    </citation>
    <scope>NUCLEOTIDE SEQUENCE [LARGE SCALE GENOMIC DNA]</scope>
    <source>
        <strain evidence="1 2">DD02</strain>
    </source>
</reference>
<dbReference type="Proteomes" id="UP000070198">
    <property type="component" value="Unassembled WGS sequence"/>
</dbReference>
<sequence>MDLQLLIKGLPSKPIKLTEVTDIFIKKSPSDKLNRLPLDDAKQLQLNYQEYKFINKDTVVIVKGEDLKTIIAEL</sequence>
<name>A0A139MHK5_9STRE</name>
<organism evidence="1 2">
    <name type="scientific">Streptococcus gallolyticus</name>
    <dbReference type="NCBI Taxonomy" id="315405"/>
    <lineage>
        <taxon>Bacteria</taxon>
        <taxon>Bacillati</taxon>
        <taxon>Bacillota</taxon>
        <taxon>Bacilli</taxon>
        <taxon>Lactobacillales</taxon>
        <taxon>Streptococcaceae</taxon>
        <taxon>Streptococcus</taxon>
    </lineage>
</organism>
<proteinExistence type="predicted"/>
<gene>
    <name evidence="1" type="ORF">SGADD02_02225</name>
</gene>
<dbReference type="AlphaFoldDB" id="A0A139MHK5"/>
<dbReference type="RefSeq" id="WP_061459307.1">
    <property type="nucleotide sequence ID" value="NZ_KQ968773.1"/>
</dbReference>
<dbReference type="PATRIC" id="fig|315405.11.peg.2608"/>
<accession>A0A139MHK5</accession>
<dbReference type="EMBL" id="LQOF01000471">
    <property type="protein sequence ID" value="KXT63255.1"/>
    <property type="molecule type" value="Genomic_DNA"/>
</dbReference>